<keyword evidence="3" id="KW-1185">Reference proteome</keyword>
<dbReference type="OrthoDB" id="7429110at2759"/>
<accession>A0A8S3XJI3</accession>
<gene>
    <name evidence="2" type="ORF">PAPOLLO_LOCUS18073</name>
</gene>
<sequence length="208" mass="24773">MVKLIIFFLMIPMARCPLPGSFFWRPRLGVDLAIPTTHKTKTRIGQPSVAEIKAGTVVLINGYQVGVTVIALAAGWNARHVFPHLNPFSSWFYTTAYRWGLRHLSLIPEWLNGNKYTYIDTHRAWRKRFYYMDSFVPQWLRWLLPHVRDWKVEDRQWRRYHRYAEPAFAKHMHYPGEVFDDWKSEETTETIENLDMSDFSLDDNTTDY</sequence>
<keyword evidence="1" id="KW-0732">Signal</keyword>
<dbReference type="Proteomes" id="UP000691718">
    <property type="component" value="Unassembled WGS sequence"/>
</dbReference>
<protein>
    <submittedName>
        <fullName evidence="2">(apollo) hypothetical protein</fullName>
    </submittedName>
</protein>
<dbReference type="AlphaFoldDB" id="A0A8S3XJI3"/>
<name>A0A8S3XJI3_PARAO</name>
<feature type="signal peptide" evidence="1">
    <location>
        <begin position="1"/>
        <end position="16"/>
    </location>
</feature>
<evidence type="ECO:0000313" key="2">
    <source>
        <dbReference type="EMBL" id="CAG5024078.1"/>
    </source>
</evidence>
<comment type="caution">
    <text evidence="2">The sequence shown here is derived from an EMBL/GenBank/DDBJ whole genome shotgun (WGS) entry which is preliminary data.</text>
</comment>
<organism evidence="2 3">
    <name type="scientific">Parnassius apollo</name>
    <name type="common">Apollo butterfly</name>
    <name type="synonym">Papilio apollo</name>
    <dbReference type="NCBI Taxonomy" id="110799"/>
    <lineage>
        <taxon>Eukaryota</taxon>
        <taxon>Metazoa</taxon>
        <taxon>Ecdysozoa</taxon>
        <taxon>Arthropoda</taxon>
        <taxon>Hexapoda</taxon>
        <taxon>Insecta</taxon>
        <taxon>Pterygota</taxon>
        <taxon>Neoptera</taxon>
        <taxon>Endopterygota</taxon>
        <taxon>Lepidoptera</taxon>
        <taxon>Glossata</taxon>
        <taxon>Ditrysia</taxon>
        <taxon>Papilionoidea</taxon>
        <taxon>Papilionidae</taxon>
        <taxon>Parnassiinae</taxon>
        <taxon>Parnassini</taxon>
        <taxon>Parnassius</taxon>
        <taxon>Parnassius</taxon>
    </lineage>
</organism>
<proteinExistence type="predicted"/>
<evidence type="ECO:0000313" key="3">
    <source>
        <dbReference type="Proteomes" id="UP000691718"/>
    </source>
</evidence>
<reference evidence="2" key="1">
    <citation type="submission" date="2021-04" db="EMBL/GenBank/DDBJ databases">
        <authorList>
            <person name="Tunstrom K."/>
        </authorList>
    </citation>
    <scope>NUCLEOTIDE SEQUENCE</scope>
</reference>
<dbReference type="EMBL" id="CAJQZP010001158">
    <property type="protein sequence ID" value="CAG5024078.1"/>
    <property type="molecule type" value="Genomic_DNA"/>
</dbReference>
<evidence type="ECO:0000256" key="1">
    <source>
        <dbReference type="SAM" id="SignalP"/>
    </source>
</evidence>
<feature type="chain" id="PRO_5035870548" evidence="1">
    <location>
        <begin position="17"/>
        <end position="208"/>
    </location>
</feature>